<dbReference type="InterPro" id="IPR005475">
    <property type="entry name" value="Transketolase-like_Pyr-bd"/>
</dbReference>
<feature type="domain" description="Transketolase-like pyrimidine-binding" evidence="6">
    <location>
        <begin position="273"/>
        <end position="435"/>
    </location>
</feature>
<dbReference type="InterPro" id="IPR029061">
    <property type="entry name" value="THDP-binding"/>
</dbReference>
<evidence type="ECO:0000259" key="6">
    <source>
        <dbReference type="SMART" id="SM00861"/>
    </source>
</evidence>
<proteinExistence type="predicted"/>
<dbReference type="GO" id="GO:0008661">
    <property type="term" value="F:1-deoxy-D-xylulose-5-phosphate synthase activity"/>
    <property type="evidence" value="ECO:0007669"/>
    <property type="project" value="InterPro"/>
</dbReference>
<dbReference type="NCBIfam" id="NF008968">
    <property type="entry name" value="PRK12315.1"/>
    <property type="match status" value="1"/>
</dbReference>
<sequence>MSYLSEIESPADLKRLAPAELPRLCAEIRDVLIRAVTEKGGHFGSNLGVVELTVALHYVFRSPDDKIVFDVSHQCYTHKLLTGRKAKFLDPVRWHDYTGYSSPAESEHDHFLVGHTSTAVGLALGLAKARTVRGLSHHVIALVGDGALSGGPAFEGLNNAGEADCPLIIVVNDNDMSIAENHGGIYRNLKELRDTRGTTANNIFRACGLDYLYVHDGHDTDALIAAFRTAGEKAKPVVVHVRTRKGNGCAAAERAPEEWHHISAKSVVRPPMAERYDGITKTLLLERAKRDEKLVVICPAVPLNVGADCEFRRLLGGRYIDVGIAEGHALTFAAGLAKGGARPVVLDYGTFLQRAYDQLMFDVAVNGNPVVILDFASNGGISSNDAAHVNMYDLAMMATVPDLLGLAPATKADYTNMLTWALTLASCPSSSGYRSMSVIMRQAPFLTIRTGVLSPLLKKGIQSRFWEWGISMTWPAACRLLWLSGTVLRRRSSTLVFSRRSIQPVSTGWWGRIVLSSLWKTASSVSVRK</sequence>
<dbReference type="STRING" id="861450.HMPREF0080_02156"/>
<keyword evidence="4" id="KW-0460">Magnesium</keyword>
<keyword evidence="3" id="KW-0808">Transferase</keyword>
<organism evidence="7 8">
    <name type="scientific">Anaeroglobus geminatus F0357</name>
    <dbReference type="NCBI Taxonomy" id="861450"/>
    <lineage>
        <taxon>Bacteria</taxon>
        <taxon>Bacillati</taxon>
        <taxon>Bacillota</taxon>
        <taxon>Negativicutes</taxon>
        <taxon>Veillonellales</taxon>
        <taxon>Veillonellaceae</taxon>
        <taxon>Anaeroglobus</taxon>
    </lineage>
</organism>
<evidence type="ECO:0000256" key="5">
    <source>
        <dbReference type="ARBA" id="ARBA00023052"/>
    </source>
</evidence>
<dbReference type="NCBIfam" id="NF003933">
    <property type="entry name" value="PRK05444.2-2"/>
    <property type="match status" value="1"/>
</dbReference>
<dbReference type="EMBL" id="AGCJ01000102">
    <property type="protein sequence ID" value="EHM37208.1"/>
    <property type="molecule type" value="Genomic_DNA"/>
</dbReference>
<keyword evidence="5" id="KW-0786">Thiamine pyrophosphate</keyword>
<protein>
    <submittedName>
        <fullName evidence="7">Putative 1-deoxy-D-xylulose-5-phosphate synthase</fullName>
    </submittedName>
</protein>
<dbReference type="HOGENOM" id="CLU_009227_1_4_9"/>
<evidence type="ECO:0000313" key="8">
    <source>
        <dbReference type="Proteomes" id="UP000005481"/>
    </source>
</evidence>
<dbReference type="PATRIC" id="fig|861450.3.peg.1978"/>
<comment type="subunit">
    <text evidence="2">Homodimer.</text>
</comment>
<comment type="caution">
    <text evidence="7">The sequence shown here is derived from an EMBL/GenBank/DDBJ whole genome shotgun (WGS) entry which is preliminary data.</text>
</comment>
<dbReference type="OrthoDB" id="9803371at2"/>
<evidence type="ECO:0000313" key="7">
    <source>
        <dbReference type="EMBL" id="EHM37208.1"/>
    </source>
</evidence>
<dbReference type="SUPFAM" id="SSF52518">
    <property type="entry name" value="Thiamin diphosphate-binding fold (THDP-binding)"/>
    <property type="match status" value="2"/>
</dbReference>
<keyword evidence="8" id="KW-1185">Reference proteome</keyword>
<dbReference type="Gene3D" id="3.40.50.970">
    <property type="match status" value="2"/>
</dbReference>
<dbReference type="Proteomes" id="UP000005481">
    <property type="component" value="Unassembled WGS sequence"/>
</dbReference>
<comment type="cofactor">
    <cofactor evidence="1">
        <name>Mg(2+)</name>
        <dbReference type="ChEBI" id="CHEBI:18420"/>
    </cofactor>
</comment>
<gene>
    <name evidence="7" type="ORF">HMPREF0080_02156</name>
</gene>
<dbReference type="SMART" id="SM00861">
    <property type="entry name" value="Transket_pyr"/>
    <property type="match status" value="1"/>
</dbReference>
<reference evidence="7 8" key="1">
    <citation type="submission" date="2011-08" db="EMBL/GenBank/DDBJ databases">
        <authorList>
            <person name="Weinstock G."/>
            <person name="Sodergren E."/>
            <person name="Clifton S."/>
            <person name="Fulton L."/>
            <person name="Fulton B."/>
            <person name="Courtney L."/>
            <person name="Fronick C."/>
            <person name="Harrison M."/>
            <person name="Strong C."/>
            <person name="Farmer C."/>
            <person name="Delahaunty K."/>
            <person name="Markovic C."/>
            <person name="Hall O."/>
            <person name="Minx P."/>
            <person name="Tomlinson C."/>
            <person name="Mitreva M."/>
            <person name="Hou S."/>
            <person name="Chen J."/>
            <person name="Wollam A."/>
            <person name="Pepin K.H."/>
            <person name="Johnson M."/>
            <person name="Bhonagiri V."/>
            <person name="Zhang X."/>
            <person name="Suruliraj S."/>
            <person name="Warren W."/>
            <person name="Chinwalla A."/>
            <person name="Mardis E.R."/>
            <person name="Wilson R.K."/>
        </authorList>
    </citation>
    <scope>NUCLEOTIDE SEQUENCE [LARGE SCALE GENOMIC DNA]</scope>
    <source>
        <strain evidence="7 8">F0357</strain>
    </source>
</reference>
<dbReference type="CDD" id="cd02007">
    <property type="entry name" value="TPP_DXS"/>
    <property type="match status" value="1"/>
</dbReference>
<dbReference type="AlphaFoldDB" id="G9YKE6"/>
<dbReference type="Pfam" id="PF13292">
    <property type="entry name" value="DXP_synthase_N"/>
    <property type="match status" value="2"/>
</dbReference>
<accession>G9YKE6</accession>
<dbReference type="PANTHER" id="PTHR43322:SF1">
    <property type="entry name" value="1-DEOXY-D-XYLULOSE-5-PHOSPHATE SYNTHASE"/>
    <property type="match status" value="1"/>
</dbReference>
<evidence type="ECO:0000256" key="4">
    <source>
        <dbReference type="ARBA" id="ARBA00022842"/>
    </source>
</evidence>
<dbReference type="Pfam" id="PF02779">
    <property type="entry name" value="Transket_pyr"/>
    <property type="match status" value="1"/>
</dbReference>
<dbReference type="eggNOG" id="COG1154">
    <property type="taxonomic scope" value="Bacteria"/>
</dbReference>
<dbReference type="GO" id="GO:0005829">
    <property type="term" value="C:cytosol"/>
    <property type="evidence" value="ECO:0007669"/>
    <property type="project" value="TreeGrafter"/>
</dbReference>
<name>G9YKE6_9FIRM</name>
<dbReference type="PANTHER" id="PTHR43322">
    <property type="entry name" value="1-D-DEOXYXYLULOSE 5-PHOSPHATE SYNTHASE-RELATED"/>
    <property type="match status" value="1"/>
</dbReference>
<dbReference type="CDD" id="cd07033">
    <property type="entry name" value="TPP_PYR_DXS_TK_like"/>
    <property type="match status" value="1"/>
</dbReference>
<dbReference type="InterPro" id="IPR005477">
    <property type="entry name" value="Dxylulose-5-P_synthase"/>
</dbReference>
<dbReference type="GO" id="GO:0016114">
    <property type="term" value="P:terpenoid biosynthetic process"/>
    <property type="evidence" value="ECO:0007669"/>
    <property type="project" value="InterPro"/>
</dbReference>
<dbReference type="GO" id="GO:0019288">
    <property type="term" value="P:isopentenyl diphosphate biosynthetic process, methylerythritol 4-phosphate pathway"/>
    <property type="evidence" value="ECO:0007669"/>
    <property type="project" value="TreeGrafter"/>
</dbReference>
<evidence type="ECO:0000256" key="1">
    <source>
        <dbReference type="ARBA" id="ARBA00001946"/>
    </source>
</evidence>
<evidence type="ECO:0000256" key="2">
    <source>
        <dbReference type="ARBA" id="ARBA00011738"/>
    </source>
</evidence>
<dbReference type="FunFam" id="3.40.50.970:FF:000010">
    <property type="entry name" value="1-deoxy-D-xylulose-5-phosphate synthase"/>
    <property type="match status" value="1"/>
</dbReference>
<evidence type="ECO:0000256" key="3">
    <source>
        <dbReference type="ARBA" id="ARBA00022679"/>
    </source>
</evidence>